<dbReference type="KEGG" id="vg:18263606"/>
<name>W6JIY9_9POXV</name>
<reference evidence="1 2" key="1">
    <citation type="journal article" date="2014" name="Virology">
        <title>The complete genome sequence of the Alphaentomopoxvirus Anomala cuprea entomopoxvirus, including its terminal hairpin loop sequences, suggests a potentially unique mode of apoptosis inhibition and mode of DNA replication.</title>
        <authorList>
            <person name="Mitsuhashi W."/>
            <person name="Miyamoto K."/>
            <person name="Wada S."/>
        </authorList>
    </citation>
    <scope>NUCLEOTIDE SEQUENCE [LARGE SCALE GENOMIC DNA]</scope>
    <source>
        <strain evidence="1">CV6M</strain>
    </source>
</reference>
<proteinExistence type="predicted"/>
<dbReference type="Proteomes" id="UP000174145">
    <property type="component" value="Segment"/>
</dbReference>
<evidence type="ECO:0000313" key="2">
    <source>
        <dbReference type="Proteomes" id="UP000174145"/>
    </source>
</evidence>
<keyword evidence="2" id="KW-1185">Reference proteome</keyword>
<dbReference type="RefSeq" id="YP_009001650.1">
    <property type="nucleotide sequence ID" value="NC_023426.1"/>
</dbReference>
<organism evidence="1 2">
    <name type="scientific">Alphaentomopoxvirus acuprea</name>
    <dbReference type="NCBI Taxonomy" id="62099"/>
    <lineage>
        <taxon>Viruses</taxon>
        <taxon>Varidnaviria</taxon>
        <taxon>Bamfordvirae</taxon>
        <taxon>Nucleocytoviricota</taxon>
        <taxon>Pokkesviricetes</taxon>
        <taxon>Chitovirales</taxon>
        <taxon>Poxviridae</taxon>
        <taxon>Entomopoxvirinae</taxon>
        <taxon>Alphaentomopoxvirus</taxon>
    </lineage>
</organism>
<dbReference type="EMBL" id="AP013055">
    <property type="protein sequence ID" value="BAO49537.1"/>
    <property type="molecule type" value="Genomic_DNA"/>
</dbReference>
<sequence length="376" mass="46880">MKLNYDIYYIILNYIDEDTIYNCYNICNIFNNIIDIRLNNDKYINWNRITSRFKYNLHFIKKFKTKIVWNLIDYNNIDIDIYFIYKFRNYITWSHVINNDIIDSPNKLYIYNPYFLILFKNKIYKYCAPNVYNILYDRIFKFNNINYISKIFKNRDKEIYLLKEISKWSRLINYWTFINEYTQIIDFNNLCYYNYTILFDDINFINKFKYELNWSYISIISKLIHNIEFINLYSNVLDWGKISRYSNLISDINFKNNYKHLLNQDIVNISYVINDINFITNNNNILDQYDWLYISVNSKLLNNLDFIYKYKYSLNLTYVTYNTTLINDIEFIDKYKYYLDWIYIYKYSKLINNDYFKKKYKNNSIHKYYSNFIYNY</sequence>
<dbReference type="GeneID" id="18263606"/>
<accession>W6JIY9</accession>
<protein>
    <submittedName>
        <fullName evidence="1">Tryptophan repeat gene family protein</fullName>
    </submittedName>
</protein>
<evidence type="ECO:0000313" key="1">
    <source>
        <dbReference type="EMBL" id="BAO49537.1"/>
    </source>
</evidence>